<evidence type="ECO:0000313" key="3">
    <source>
        <dbReference type="Proteomes" id="UP000215027"/>
    </source>
</evidence>
<dbReference type="AlphaFoldDB" id="A0A170PIB1"/>
<proteinExistence type="predicted"/>
<feature type="domain" description="DUF8198" evidence="1">
    <location>
        <begin position="31"/>
        <end position="237"/>
    </location>
</feature>
<dbReference type="EMBL" id="LN890655">
    <property type="protein sequence ID" value="CUS04737.2"/>
    <property type="molecule type" value="Genomic_DNA"/>
</dbReference>
<sequence length="244" mass="27524">MSDIPTSSDAAHLLTHLAKARPGHHVQVEGQALPPEIVLLRAFQSRRLATTHADLLTHRRYRPATEFFLTDVYAPRDFSQRDADMQRFYEGVRRVLPERAVAILADVVALSNLTNELDERLARALVDELGVTDSITPQQYAAGYRICDNYDDRLRQIKLIGDIGRGIDRLIHIPFVAIALRLAHGPAVLAGWGELQRYLEHGFAAFKHMKGADEFLTTVDRRETAILDRIFAAHPEPFDLTADR</sequence>
<protein>
    <recommendedName>
        <fullName evidence="1">DUF8198 domain-containing protein</fullName>
    </recommendedName>
</protein>
<dbReference type="InterPro" id="IPR058063">
    <property type="entry name" value="FFLEE_fam"/>
</dbReference>
<dbReference type="RefSeq" id="WP_095044031.1">
    <property type="nucleotide sequence ID" value="NZ_LN890655.1"/>
</dbReference>
<gene>
    <name evidence="2" type="ORF">CFX0092_A2859</name>
</gene>
<name>A0A170PIB1_9CHLR</name>
<dbReference type="NCBIfam" id="NF047641">
    <property type="entry name" value="FFLEE_fam"/>
    <property type="match status" value="1"/>
</dbReference>
<reference evidence="2" key="1">
    <citation type="submission" date="2016-01" db="EMBL/GenBank/DDBJ databases">
        <authorList>
            <person name="Mcilroy J.S."/>
            <person name="Karst M S."/>
            <person name="Albertsen M."/>
        </authorList>
    </citation>
    <scope>NUCLEOTIDE SEQUENCE</scope>
    <source>
        <strain evidence="2">Cfx-K</strain>
    </source>
</reference>
<evidence type="ECO:0000259" key="1">
    <source>
        <dbReference type="Pfam" id="PF26621"/>
    </source>
</evidence>
<accession>A0A170PIB1</accession>
<dbReference type="InterPro" id="IPR058511">
    <property type="entry name" value="DUF8198"/>
</dbReference>
<organism evidence="2 3">
    <name type="scientific">Candidatus Promineifilum breve</name>
    <dbReference type="NCBI Taxonomy" id="1806508"/>
    <lineage>
        <taxon>Bacteria</taxon>
        <taxon>Bacillati</taxon>
        <taxon>Chloroflexota</taxon>
        <taxon>Ardenticatenia</taxon>
        <taxon>Candidatus Promineifilales</taxon>
        <taxon>Candidatus Promineifilaceae</taxon>
        <taxon>Candidatus Promineifilum</taxon>
    </lineage>
</organism>
<keyword evidence="3" id="KW-1185">Reference proteome</keyword>
<dbReference type="OrthoDB" id="7957365at2"/>
<evidence type="ECO:0000313" key="2">
    <source>
        <dbReference type="EMBL" id="CUS04737.2"/>
    </source>
</evidence>
<dbReference type="Proteomes" id="UP000215027">
    <property type="component" value="Chromosome I"/>
</dbReference>
<dbReference type="KEGG" id="pbf:CFX0092_A2859"/>
<dbReference type="Pfam" id="PF26621">
    <property type="entry name" value="DUF8198"/>
    <property type="match status" value="1"/>
</dbReference>